<accession>A0A409YSQ7</accession>
<evidence type="ECO:0000313" key="2">
    <source>
        <dbReference type="EMBL" id="PPR05998.1"/>
    </source>
</evidence>
<dbReference type="Proteomes" id="UP000284706">
    <property type="component" value="Unassembled WGS sequence"/>
</dbReference>
<keyword evidence="3" id="KW-1185">Reference proteome</keyword>
<name>A0A409YSQ7_9AGAR</name>
<feature type="compositionally biased region" description="Basic and acidic residues" evidence="1">
    <location>
        <begin position="850"/>
        <end position="861"/>
    </location>
</feature>
<evidence type="ECO:0000313" key="3">
    <source>
        <dbReference type="Proteomes" id="UP000284706"/>
    </source>
</evidence>
<dbReference type="AlphaFoldDB" id="A0A409YSQ7"/>
<reference evidence="2 3" key="1">
    <citation type="journal article" date="2018" name="Evol. Lett.">
        <title>Horizontal gene cluster transfer increased hallucinogenic mushroom diversity.</title>
        <authorList>
            <person name="Reynolds H.T."/>
            <person name="Vijayakumar V."/>
            <person name="Gluck-Thaler E."/>
            <person name="Korotkin H.B."/>
            <person name="Matheny P.B."/>
            <person name="Slot J.C."/>
        </authorList>
    </citation>
    <scope>NUCLEOTIDE SEQUENCE [LARGE SCALE GENOMIC DNA]</scope>
    <source>
        <strain evidence="2 3">SRW20</strain>
    </source>
</reference>
<comment type="caution">
    <text evidence="2">The sequence shown here is derived from an EMBL/GenBank/DDBJ whole genome shotgun (WGS) entry which is preliminary data.</text>
</comment>
<sequence length="882" mass="97992">MATTQTPSKSTLLRPEVELRTNTFGNLWCFPERELTTSLDLLELYANGNAVVKKGLGQSEFAQYCLSKAAHASVYCALSPLPPTASADSVPIFMSFIEEIYLPKPAQAKSSNDIPSMPLAIPAEEYKDKTAHLMREHFGVPMVFFLEQCHFATHISPGSCTLFRTDASGSRVSLDGYYQLYTASQAKNNCYAWFSQSLDPLKRPSCYVICNAPADSKKLLTECAKGEDWRRLTIPFAIDAFLMNDSIMQTYSPISIQRTALLELDRVSAFSPEDIFSKFVAGSSNLETLYNAARNLRYCTGELHAANATLNFLSTALTQFQLAMIDYPFAVSDLEAIQSSLTLLKSKIAWTLQEIASVESNAKLRITIESNLVAGALAAERYNTEGYAGNTTHSNVVMKADLGHRTAEDQSASTLAPSEKGVKLERSKRSWRWWLPKSPLLEDMAEPASDILLRPEIELRSRLYGNERFAAPTASTCLDLLAIYSDGKTEHKANMNGADFARYCESEGFTRSGGPAMRILFVESLYIPPPSRSASLPGHSASVSSRLSTIEEETSDEVASLMCKHFGVPMKFFVQQDPWSSAHCQGNITYLRRDEGGKPYALDGYYQLCEYERSYSPTYVWFSHSFEPKSRASCYIVTRMSSTVKDLILECAASHWARLLLPFTIDAFLIDNYVSLISNHVGSTFGSITQMENCLYGFCGCGAAVTANPVQITATRRECLFLQEGLDSGEDILNLAIQGLQVMKDAGSLASFELQSVECSMLLLKSKINWGTRRVTNMLDRLSHLTWLSDSLRTKPAGPENVLPMEKRTSMFSSTLAPSLDSQKISGKPRFWKRILPAFVRKALCLHGREPAEVHEEKEDSASDDSGSSYTSKYPSYIRERP</sequence>
<dbReference type="EMBL" id="NHYE01000390">
    <property type="protein sequence ID" value="PPR05998.1"/>
    <property type="molecule type" value="Genomic_DNA"/>
</dbReference>
<gene>
    <name evidence="2" type="ORF">CVT26_005720</name>
</gene>
<dbReference type="InParanoid" id="A0A409YSQ7"/>
<feature type="region of interest" description="Disordered" evidence="1">
    <location>
        <begin position="850"/>
        <end position="882"/>
    </location>
</feature>
<proteinExistence type="predicted"/>
<protein>
    <submittedName>
        <fullName evidence="2">Uncharacterized protein</fullName>
    </submittedName>
</protein>
<evidence type="ECO:0000256" key="1">
    <source>
        <dbReference type="SAM" id="MobiDB-lite"/>
    </source>
</evidence>
<organism evidence="2 3">
    <name type="scientific">Gymnopilus dilepis</name>
    <dbReference type="NCBI Taxonomy" id="231916"/>
    <lineage>
        <taxon>Eukaryota</taxon>
        <taxon>Fungi</taxon>
        <taxon>Dikarya</taxon>
        <taxon>Basidiomycota</taxon>
        <taxon>Agaricomycotina</taxon>
        <taxon>Agaricomycetes</taxon>
        <taxon>Agaricomycetidae</taxon>
        <taxon>Agaricales</taxon>
        <taxon>Agaricineae</taxon>
        <taxon>Hymenogastraceae</taxon>
        <taxon>Gymnopilus</taxon>
    </lineage>
</organism>